<dbReference type="EMBL" id="NPEF02000032">
    <property type="protein sequence ID" value="MDV6237759.1"/>
    <property type="molecule type" value="Genomic_DNA"/>
</dbReference>
<evidence type="ECO:0000313" key="2">
    <source>
        <dbReference type="EMBL" id="PJZ94030.1"/>
    </source>
</evidence>
<comment type="caution">
    <text evidence="2">The sequence shown here is derived from an EMBL/GenBank/DDBJ whole genome shotgun (WGS) entry which is preliminary data.</text>
</comment>
<dbReference type="EMBL" id="NPEF01000031">
    <property type="protein sequence ID" value="PJZ94030.1"/>
    <property type="molecule type" value="Genomic_DNA"/>
</dbReference>
<name>A0A2N0BBT7_9LEPT</name>
<proteinExistence type="predicted"/>
<accession>A0A2N0BBT7</accession>
<evidence type="ECO:0008006" key="4">
    <source>
        <dbReference type="Google" id="ProtNLM"/>
    </source>
</evidence>
<organism evidence="2">
    <name type="scientific">Leptospira ellisii</name>
    <dbReference type="NCBI Taxonomy" id="2023197"/>
    <lineage>
        <taxon>Bacteria</taxon>
        <taxon>Pseudomonadati</taxon>
        <taxon>Spirochaetota</taxon>
        <taxon>Spirochaetia</taxon>
        <taxon>Leptospirales</taxon>
        <taxon>Leptospiraceae</taxon>
        <taxon>Leptospira</taxon>
    </lineage>
</organism>
<dbReference type="Proteomes" id="UP000232122">
    <property type="component" value="Unassembled WGS sequence"/>
</dbReference>
<evidence type="ECO:0000313" key="3">
    <source>
        <dbReference type="Proteomes" id="UP000232122"/>
    </source>
</evidence>
<accession>A0A2N0BK55</accession>
<reference evidence="2" key="1">
    <citation type="submission" date="2017-07" db="EMBL/GenBank/DDBJ databases">
        <title>Leptospira spp. isolated from tropical soils.</title>
        <authorList>
            <person name="Thibeaux R."/>
            <person name="Iraola G."/>
            <person name="Ferres I."/>
            <person name="Bierque E."/>
            <person name="Girault D."/>
            <person name="Soupe-Gilbert M.-E."/>
            <person name="Picardeau M."/>
            <person name="Goarant C."/>
        </authorList>
    </citation>
    <scope>NUCLEOTIDE SEQUENCE [LARGE SCALE GENOMIC DNA]</scope>
    <source>
        <strain evidence="2">ATI7-C-A5</strain>
    </source>
</reference>
<reference evidence="1 3" key="2">
    <citation type="journal article" date="2018" name="Microb. Genom.">
        <title>Deciphering the unexplored Leptospira diversity from soils uncovers genomic evolution to virulence.</title>
        <authorList>
            <person name="Thibeaux R."/>
            <person name="Iraola G."/>
            <person name="Ferres I."/>
            <person name="Bierque E."/>
            <person name="Girault D."/>
            <person name="Soupe-Gilbert M.E."/>
            <person name="Picardeau M."/>
            <person name="Goarant C."/>
        </authorList>
    </citation>
    <scope>NUCLEOTIDE SEQUENCE [LARGE SCALE GENOMIC DNA]</scope>
    <source>
        <strain evidence="1 3">ATI7-C-A5</strain>
    </source>
</reference>
<keyword evidence="3" id="KW-1185">Reference proteome</keyword>
<dbReference type="RefSeq" id="WP_100747213.1">
    <property type="nucleotide sequence ID" value="NZ_NPEF02000032.1"/>
</dbReference>
<evidence type="ECO:0000313" key="1">
    <source>
        <dbReference type="EMBL" id="MDV6237759.1"/>
    </source>
</evidence>
<protein>
    <recommendedName>
        <fullName evidence="4">Phage baseplate assembly protein V</fullName>
    </recommendedName>
</protein>
<dbReference type="OrthoDB" id="337512at2"/>
<dbReference type="AlphaFoldDB" id="A0A2N0BBT7"/>
<sequence>MTKPSLIELIVKAWTLGFPVFWPESGIVDSVDKTNRTLKIKVGSDIRNDVTWIDPVIPREGSKCLLVARNNKAERYTAFAFEKVDEINAKVADTVEIKISQDQAFINFNNLIKVSITETEFSLDLGGKKLKILGDVEQTGDFKTSGKVDAKMEVTAFADTPNSVGLSTHLTDYVDTPIGPAITSKPKGGT</sequence>
<reference evidence="1" key="3">
    <citation type="submission" date="2023-10" db="EMBL/GenBank/DDBJ databases">
        <authorList>
            <person name="Picardeau M."/>
            <person name="Thibeaux R."/>
        </authorList>
    </citation>
    <scope>NUCLEOTIDE SEQUENCE</scope>
    <source>
        <strain evidence="1">ATI7-C-A5</strain>
    </source>
</reference>
<gene>
    <name evidence="1" type="ORF">CH379_019190</name>
    <name evidence="2" type="ORF">CH379_04840</name>
</gene>